<evidence type="ECO:0000313" key="1">
    <source>
        <dbReference type="EMBL" id="WCO65594.1"/>
    </source>
</evidence>
<organism evidence="1 2">
    <name type="scientific">Iamia majanohamensis</name>
    <dbReference type="NCBI Taxonomy" id="467976"/>
    <lineage>
        <taxon>Bacteria</taxon>
        <taxon>Bacillati</taxon>
        <taxon>Actinomycetota</taxon>
        <taxon>Acidimicrobiia</taxon>
        <taxon>Acidimicrobiales</taxon>
        <taxon>Iamiaceae</taxon>
        <taxon>Iamia</taxon>
    </lineage>
</organism>
<proteinExistence type="predicted"/>
<dbReference type="Proteomes" id="UP001216390">
    <property type="component" value="Chromosome"/>
</dbReference>
<evidence type="ECO:0000313" key="2">
    <source>
        <dbReference type="Proteomes" id="UP001216390"/>
    </source>
</evidence>
<dbReference type="RefSeq" id="WP_272735121.1">
    <property type="nucleotide sequence ID" value="NZ_CP116942.1"/>
</dbReference>
<name>A0AAE9Y787_9ACTN</name>
<protein>
    <submittedName>
        <fullName evidence="1">Uncharacterized protein</fullName>
    </submittedName>
</protein>
<keyword evidence="2" id="KW-1185">Reference proteome</keyword>
<dbReference type="KEGG" id="ima:PO878_13905"/>
<dbReference type="AlphaFoldDB" id="A0AAE9Y787"/>
<gene>
    <name evidence="1" type="ORF">PO878_13905</name>
</gene>
<dbReference type="EMBL" id="CP116942">
    <property type="protein sequence ID" value="WCO65594.1"/>
    <property type="molecule type" value="Genomic_DNA"/>
</dbReference>
<accession>A0AAE9Y787</accession>
<sequence length="186" mass="19595">MDVDRPGGGDDLVTELTRFLAEQRADAAAAARARERWLRQAADEEALVAGVLLDLAERADTVVVQGVAGRTHRGRVRGVGEDFVALRTGRSDVLLPFDAVLAIRPEGRPLAGAARAQALDLALAEALSAVAGERPRILVVARDGSGLSGELRAVGRDVLTLRLADADGTVYVPIASLAEVTVTEER</sequence>
<reference evidence="1" key="1">
    <citation type="submission" date="2023-01" db="EMBL/GenBank/DDBJ databases">
        <title>The diversity of Class Acidimicrobiia in South China Sea sediment environments and the proposal of Iamia marina sp. nov., a novel species of the genus Iamia.</title>
        <authorList>
            <person name="He Y."/>
            <person name="Tian X."/>
        </authorList>
    </citation>
    <scope>NUCLEOTIDE SEQUENCE</scope>
    <source>
        <strain evidence="1">DSM 19957</strain>
    </source>
</reference>